<name>A0A7J4IQI9_9ARCH</name>
<evidence type="ECO:0000259" key="1">
    <source>
        <dbReference type="Pfam" id="PF00535"/>
    </source>
</evidence>
<reference evidence="2" key="1">
    <citation type="journal article" date="2020" name="bioRxiv">
        <title>A rank-normalized archaeal taxonomy based on genome phylogeny resolves widespread incomplete and uneven classifications.</title>
        <authorList>
            <person name="Rinke C."/>
            <person name="Chuvochina M."/>
            <person name="Mussig A.J."/>
            <person name="Chaumeil P.-A."/>
            <person name="Waite D.W."/>
            <person name="Whitman W.B."/>
            <person name="Parks D.H."/>
            <person name="Hugenholtz P."/>
        </authorList>
    </citation>
    <scope>NUCLEOTIDE SEQUENCE</scope>
    <source>
        <strain evidence="2">UBA10011</strain>
    </source>
</reference>
<dbReference type="EMBL" id="JAGVWF010000036">
    <property type="protein sequence ID" value="MBS3059308.1"/>
    <property type="molecule type" value="Genomic_DNA"/>
</dbReference>
<reference evidence="3" key="3">
    <citation type="submission" date="2021-05" db="EMBL/GenBank/DDBJ databases">
        <title>Protein family content uncovers lineage relationships and bacterial pathway maintenance mechanisms in DPANN archaea.</title>
        <authorList>
            <person name="Castelle C.J."/>
            <person name="Meheust R."/>
            <person name="Jaffe A.L."/>
            <person name="Seitz K."/>
            <person name="Gong X."/>
            <person name="Baker B.J."/>
            <person name="Banfield J.F."/>
        </authorList>
    </citation>
    <scope>NUCLEOTIDE SEQUENCE</scope>
    <source>
        <strain evidence="3">RIFCSPHIGHO2_01_FULL_GW2011_AR10_43_9</strain>
    </source>
</reference>
<dbReference type="InterPro" id="IPR029044">
    <property type="entry name" value="Nucleotide-diphossugar_trans"/>
</dbReference>
<dbReference type="Proteomes" id="UP000577419">
    <property type="component" value="Unassembled WGS sequence"/>
</dbReference>
<keyword evidence="2" id="KW-0808">Transferase</keyword>
<proteinExistence type="predicted"/>
<dbReference type="PANTHER" id="PTHR48090">
    <property type="entry name" value="UNDECAPRENYL-PHOSPHATE 4-DEOXY-4-FORMAMIDO-L-ARABINOSE TRANSFERASE-RELATED"/>
    <property type="match status" value="1"/>
</dbReference>
<comment type="caution">
    <text evidence="2">The sequence shown here is derived from an EMBL/GenBank/DDBJ whole genome shotgun (WGS) entry which is preliminary data.</text>
</comment>
<organism evidence="2 4">
    <name type="scientific">Candidatus Iainarchaeum sp</name>
    <dbReference type="NCBI Taxonomy" id="3101447"/>
    <lineage>
        <taxon>Archaea</taxon>
        <taxon>Candidatus Iainarchaeota</taxon>
        <taxon>Candidatus Iainarchaeia</taxon>
        <taxon>Candidatus Iainarchaeales</taxon>
        <taxon>Candidatus Iainarchaeaceae</taxon>
        <taxon>Candidatus Iainarchaeum</taxon>
    </lineage>
</organism>
<feature type="domain" description="Glycosyltransferase 2-like" evidence="1">
    <location>
        <begin position="6"/>
        <end position="164"/>
    </location>
</feature>
<evidence type="ECO:0000313" key="4">
    <source>
        <dbReference type="Proteomes" id="UP000577419"/>
    </source>
</evidence>
<dbReference type="EMBL" id="DUFG01000001">
    <property type="protein sequence ID" value="HIH07758.1"/>
    <property type="molecule type" value="Genomic_DNA"/>
</dbReference>
<dbReference type="SUPFAM" id="SSF53448">
    <property type="entry name" value="Nucleotide-diphospho-sugar transferases"/>
    <property type="match status" value="1"/>
</dbReference>
<dbReference type="Proteomes" id="UP000683213">
    <property type="component" value="Unassembled WGS sequence"/>
</dbReference>
<reference evidence="3" key="2">
    <citation type="submission" date="2021-03" db="EMBL/GenBank/DDBJ databases">
        <authorList>
            <person name="Jaffe A."/>
        </authorList>
    </citation>
    <scope>NUCLEOTIDE SEQUENCE</scope>
    <source>
        <strain evidence="3">RIFCSPHIGHO2_01_FULL_GW2011_AR10_43_9</strain>
    </source>
</reference>
<dbReference type="Pfam" id="PF00535">
    <property type="entry name" value="Glycos_transf_2"/>
    <property type="match status" value="1"/>
</dbReference>
<sequence>MKEKISIVMPVYNQAKVIPKIIDSYCKEVIEKLPGSEFIVAEDGSTDGTKEALAELSKKYPIRLVSGKKRKGYTKAVKDALKLPKNDVIFFSDSDGEHSPKDFWKLYIELENADIVIGFKENRKPFYRFFISRFNNFLIGAMFGLWLKDSNCGFRVMRKKLVQQVSQDVGTLTYASNAELAIRAFRKGFKVKEVPVQHFPAPSEVFPVSRMPKVILTELLDLVKLRLQV</sequence>
<protein>
    <submittedName>
        <fullName evidence="2">Glycosyltransferase family 2 protein</fullName>
    </submittedName>
</protein>
<gene>
    <name evidence="2" type="ORF">HA237_00140</name>
    <name evidence="3" type="ORF">J4224_02675</name>
</gene>
<dbReference type="InterPro" id="IPR050256">
    <property type="entry name" value="Glycosyltransferase_2"/>
</dbReference>
<dbReference type="GO" id="GO:0016740">
    <property type="term" value="F:transferase activity"/>
    <property type="evidence" value="ECO:0007669"/>
    <property type="project" value="UniProtKB-KW"/>
</dbReference>
<dbReference type="Gene3D" id="3.90.550.10">
    <property type="entry name" value="Spore Coat Polysaccharide Biosynthesis Protein SpsA, Chain A"/>
    <property type="match status" value="1"/>
</dbReference>
<dbReference type="CDD" id="cd04179">
    <property type="entry name" value="DPM_DPG-synthase_like"/>
    <property type="match status" value="1"/>
</dbReference>
<evidence type="ECO:0000313" key="3">
    <source>
        <dbReference type="EMBL" id="MBS3059308.1"/>
    </source>
</evidence>
<evidence type="ECO:0000313" key="2">
    <source>
        <dbReference type="EMBL" id="HIH07758.1"/>
    </source>
</evidence>
<dbReference type="InterPro" id="IPR001173">
    <property type="entry name" value="Glyco_trans_2-like"/>
</dbReference>
<accession>A0A7J4IQI9</accession>
<dbReference type="AlphaFoldDB" id="A0A7J4IQI9"/>